<comment type="function">
    <text evidence="2">Removes the formyl group from the N-terminal Met of newly synthesized proteins. Requires at least a dipeptide for an efficient rate of reaction. N-terminal L-methionine is a prerequisite for activity but the enzyme has broad specificity at other positions.</text>
</comment>
<feature type="active site" evidence="2">
    <location>
        <position position="133"/>
    </location>
</feature>
<feature type="binding site" evidence="2">
    <location>
        <position position="90"/>
    </location>
    <ligand>
        <name>Fe cation</name>
        <dbReference type="ChEBI" id="CHEBI:24875"/>
    </ligand>
</feature>
<comment type="catalytic activity">
    <reaction evidence="2">
        <text>N-terminal N-formyl-L-methionyl-[peptide] + H2O = N-terminal L-methionyl-[peptide] + formate</text>
        <dbReference type="Rhea" id="RHEA:24420"/>
        <dbReference type="Rhea" id="RHEA-COMP:10639"/>
        <dbReference type="Rhea" id="RHEA-COMP:10640"/>
        <dbReference type="ChEBI" id="CHEBI:15377"/>
        <dbReference type="ChEBI" id="CHEBI:15740"/>
        <dbReference type="ChEBI" id="CHEBI:49298"/>
        <dbReference type="ChEBI" id="CHEBI:64731"/>
        <dbReference type="EC" id="3.5.1.88"/>
    </reaction>
</comment>
<dbReference type="EC" id="3.5.1.88" evidence="2"/>
<dbReference type="RefSeq" id="WP_379927538.1">
    <property type="nucleotide sequence ID" value="NZ_JBHUMM010000001.1"/>
</dbReference>
<dbReference type="InterPro" id="IPR023635">
    <property type="entry name" value="Peptide_deformylase"/>
</dbReference>
<dbReference type="PANTHER" id="PTHR10458:SF22">
    <property type="entry name" value="PEPTIDE DEFORMYLASE"/>
    <property type="match status" value="1"/>
</dbReference>
<dbReference type="InterPro" id="IPR036821">
    <property type="entry name" value="Peptide_deformylase_sf"/>
</dbReference>
<gene>
    <name evidence="2 3" type="primary">def</name>
    <name evidence="3" type="ORF">ACFSUC_01105</name>
</gene>
<keyword evidence="2" id="KW-0648">Protein biosynthesis</keyword>
<reference evidence="4" key="1">
    <citation type="journal article" date="2019" name="Int. J. Syst. Evol. Microbiol.">
        <title>The Global Catalogue of Microorganisms (GCM) 10K type strain sequencing project: providing services to taxonomists for standard genome sequencing and annotation.</title>
        <authorList>
            <consortium name="The Broad Institute Genomics Platform"/>
            <consortium name="The Broad Institute Genome Sequencing Center for Infectious Disease"/>
            <person name="Wu L."/>
            <person name="Ma J."/>
        </authorList>
    </citation>
    <scope>NUCLEOTIDE SEQUENCE [LARGE SCALE GENOMIC DNA]</scope>
    <source>
        <strain evidence="4">KCTC 33676</strain>
    </source>
</reference>
<dbReference type="Proteomes" id="UP001597497">
    <property type="component" value="Unassembled WGS sequence"/>
</dbReference>
<evidence type="ECO:0000256" key="2">
    <source>
        <dbReference type="HAMAP-Rule" id="MF_00163"/>
    </source>
</evidence>
<keyword evidence="4" id="KW-1185">Reference proteome</keyword>
<dbReference type="NCBIfam" id="NF001159">
    <property type="entry name" value="PRK00150.1-3"/>
    <property type="match status" value="1"/>
</dbReference>
<name>A0ABW5R5G5_9BACL</name>
<dbReference type="EMBL" id="JBHUMM010000001">
    <property type="protein sequence ID" value="MFD2670201.1"/>
    <property type="molecule type" value="Genomic_DNA"/>
</dbReference>
<organism evidence="3 4">
    <name type="scientific">Marinicrinis sediminis</name>
    <dbReference type="NCBI Taxonomy" id="1652465"/>
    <lineage>
        <taxon>Bacteria</taxon>
        <taxon>Bacillati</taxon>
        <taxon>Bacillota</taxon>
        <taxon>Bacilli</taxon>
        <taxon>Bacillales</taxon>
        <taxon>Paenibacillaceae</taxon>
    </lineage>
</organism>
<feature type="binding site" evidence="2">
    <location>
        <position position="132"/>
    </location>
    <ligand>
        <name>Fe cation</name>
        <dbReference type="ChEBI" id="CHEBI:24875"/>
    </ligand>
</feature>
<dbReference type="PANTHER" id="PTHR10458">
    <property type="entry name" value="PEPTIDE DEFORMYLASE"/>
    <property type="match status" value="1"/>
</dbReference>
<comment type="similarity">
    <text evidence="1 2">Belongs to the polypeptide deformylase family.</text>
</comment>
<keyword evidence="2" id="KW-0479">Metal-binding</keyword>
<accession>A0ABW5R5G5</accession>
<feature type="binding site" evidence="2">
    <location>
        <position position="136"/>
    </location>
    <ligand>
        <name>Fe cation</name>
        <dbReference type="ChEBI" id="CHEBI:24875"/>
    </ligand>
</feature>
<evidence type="ECO:0000256" key="1">
    <source>
        <dbReference type="ARBA" id="ARBA00010759"/>
    </source>
</evidence>
<dbReference type="HAMAP" id="MF_00163">
    <property type="entry name" value="Pep_deformylase"/>
    <property type="match status" value="1"/>
</dbReference>
<keyword evidence="2" id="KW-0408">Iron</keyword>
<proteinExistence type="inferred from homology"/>
<dbReference type="CDD" id="cd00487">
    <property type="entry name" value="Pep_deformylase"/>
    <property type="match status" value="1"/>
</dbReference>
<keyword evidence="2 3" id="KW-0378">Hydrolase</keyword>
<evidence type="ECO:0000313" key="4">
    <source>
        <dbReference type="Proteomes" id="UP001597497"/>
    </source>
</evidence>
<comment type="cofactor">
    <cofactor evidence="2">
        <name>Fe(2+)</name>
        <dbReference type="ChEBI" id="CHEBI:29033"/>
    </cofactor>
    <text evidence="2">Binds 1 Fe(2+) ion.</text>
</comment>
<dbReference type="PIRSF" id="PIRSF004749">
    <property type="entry name" value="Pep_def"/>
    <property type="match status" value="1"/>
</dbReference>
<evidence type="ECO:0000313" key="3">
    <source>
        <dbReference type="EMBL" id="MFD2670201.1"/>
    </source>
</evidence>
<protein>
    <recommendedName>
        <fullName evidence="2">Peptide deformylase</fullName>
        <shortName evidence="2">PDF</shortName>
        <ecNumber evidence="2">3.5.1.88</ecNumber>
    </recommendedName>
    <alternativeName>
        <fullName evidence="2">Polypeptide deformylase</fullName>
    </alternativeName>
</protein>
<dbReference type="Pfam" id="PF01327">
    <property type="entry name" value="Pep_deformylase"/>
    <property type="match status" value="1"/>
</dbReference>
<dbReference type="Gene3D" id="3.90.45.10">
    <property type="entry name" value="Peptide deformylase"/>
    <property type="match status" value="1"/>
</dbReference>
<sequence length="157" mass="17408">MAIRIIALDPDPILRERSKEVTKFNANLHKLLNDMAETMYDAEGVGLAAPQISILKRVIVVDPGDGTGLIEMVNPEITARDGEQVGPEGCLSMPGQNGEVRRYMNVTVNGMDRNGEPFTVEAEGFLARIFQHEIDHLNGVLFKDIALSMYERELPND</sequence>
<dbReference type="PRINTS" id="PR01576">
    <property type="entry name" value="PDEFORMYLASE"/>
</dbReference>
<dbReference type="GO" id="GO:0042586">
    <property type="term" value="F:peptide deformylase activity"/>
    <property type="evidence" value="ECO:0007669"/>
    <property type="project" value="UniProtKB-EC"/>
</dbReference>
<dbReference type="NCBIfam" id="TIGR00079">
    <property type="entry name" value="pept_deformyl"/>
    <property type="match status" value="1"/>
</dbReference>
<comment type="caution">
    <text evidence="3">The sequence shown here is derived from an EMBL/GenBank/DDBJ whole genome shotgun (WGS) entry which is preliminary data.</text>
</comment>
<dbReference type="SUPFAM" id="SSF56420">
    <property type="entry name" value="Peptide deformylase"/>
    <property type="match status" value="1"/>
</dbReference>